<dbReference type="STRING" id="218821.SAMN05421837_12170"/>
<evidence type="ECO:0000313" key="1">
    <source>
        <dbReference type="EMBL" id="SEF38439.1"/>
    </source>
</evidence>
<protein>
    <recommendedName>
        <fullName evidence="3">Asp23 family, cell envelope-related function</fullName>
    </recommendedName>
</protein>
<dbReference type="OrthoDB" id="5195799at2"/>
<organism evidence="1 2">
    <name type="scientific">Amycolatopsis pretoriensis</name>
    <dbReference type="NCBI Taxonomy" id="218821"/>
    <lineage>
        <taxon>Bacteria</taxon>
        <taxon>Bacillati</taxon>
        <taxon>Actinomycetota</taxon>
        <taxon>Actinomycetes</taxon>
        <taxon>Pseudonocardiales</taxon>
        <taxon>Pseudonocardiaceae</taxon>
        <taxon>Amycolatopsis</taxon>
    </lineage>
</organism>
<keyword evidence="2" id="KW-1185">Reference proteome</keyword>
<proteinExistence type="predicted"/>
<accession>A0A1H5RJB9</accession>
<reference evidence="2" key="1">
    <citation type="submission" date="2016-10" db="EMBL/GenBank/DDBJ databases">
        <authorList>
            <person name="Varghese N."/>
            <person name="Submissions S."/>
        </authorList>
    </citation>
    <scope>NUCLEOTIDE SEQUENCE [LARGE SCALE GENOMIC DNA]</scope>
    <source>
        <strain evidence="2">DSM 44654</strain>
    </source>
</reference>
<evidence type="ECO:0000313" key="2">
    <source>
        <dbReference type="Proteomes" id="UP000198878"/>
    </source>
</evidence>
<dbReference type="AlphaFoldDB" id="A0A1H5RJB9"/>
<sequence length="95" mass="9735">MTRGVAIDADAVAAAVLALPAVAGPHSGRFGEIATLLPHRRVPGIRIRPDEITVGVTGRYPATAAEIGAAVRAAIGPVDRPVNVRIEDIVPPVTS</sequence>
<dbReference type="Proteomes" id="UP000198878">
    <property type="component" value="Unassembled WGS sequence"/>
</dbReference>
<dbReference type="RefSeq" id="WP_086677971.1">
    <property type="nucleotide sequence ID" value="NZ_FNUJ01000021.1"/>
</dbReference>
<dbReference type="EMBL" id="FNUJ01000021">
    <property type="protein sequence ID" value="SEF38439.1"/>
    <property type="molecule type" value="Genomic_DNA"/>
</dbReference>
<gene>
    <name evidence="1" type="ORF">SAMN05421837_12170</name>
</gene>
<evidence type="ECO:0008006" key="3">
    <source>
        <dbReference type="Google" id="ProtNLM"/>
    </source>
</evidence>
<name>A0A1H5RJB9_9PSEU</name>